<proteinExistence type="predicted"/>
<sequence>MHSSEREKHMMESAQFSGKVTHWSNNEVQTFLAIKGDCSIQRQLDGTTRNEKVFADVADQMASMTHAALKLRLQVFPSAGRKRVYGNATHNVQSRAELFRAGQWKGGNTYSSTVSEGI</sequence>
<dbReference type="EMBL" id="JAHRIQ010036189">
    <property type="protein sequence ID" value="MEQ2232879.1"/>
    <property type="molecule type" value="Genomic_DNA"/>
</dbReference>
<keyword evidence="2" id="KW-1185">Reference proteome</keyword>
<reference evidence="1 2" key="1">
    <citation type="submission" date="2021-06" db="EMBL/GenBank/DDBJ databases">
        <authorList>
            <person name="Palmer J.M."/>
        </authorList>
    </citation>
    <scope>NUCLEOTIDE SEQUENCE [LARGE SCALE GENOMIC DNA]</scope>
    <source>
        <strain evidence="2">if_2019</strain>
        <tissue evidence="1">Muscle</tissue>
    </source>
</reference>
<gene>
    <name evidence="1" type="ORF">ILYODFUR_015997</name>
</gene>
<accession>A0ABV0TJ17</accession>
<dbReference type="Proteomes" id="UP001482620">
    <property type="component" value="Unassembled WGS sequence"/>
</dbReference>
<evidence type="ECO:0000313" key="2">
    <source>
        <dbReference type="Proteomes" id="UP001482620"/>
    </source>
</evidence>
<protein>
    <submittedName>
        <fullName evidence="1">Uncharacterized protein</fullName>
    </submittedName>
</protein>
<organism evidence="1 2">
    <name type="scientific">Ilyodon furcidens</name>
    <name type="common">goldbreast splitfin</name>
    <dbReference type="NCBI Taxonomy" id="33524"/>
    <lineage>
        <taxon>Eukaryota</taxon>
        <taxon>Metazoa</taxon>
        <taxon>Chordata</taxon>
        <taxon>Craniata</taxon>
        <taxon>Vertebrata</taxon>
        <taxon>Euteleostomi</taxon>
        <taxon>Actinopterygii</taxon>
        <taxon>Neopterygii</taxon>
        <taxon>Teleostei</taxon>
        <taxon>Neoteleostei</taxon>
        <taxon>Acanthomorphata</taxon>
        <taxon>Ovalentaria</taxon>
        <taxon>Atherinomorphae</taxon>
        <taxon>Cyprinodontiformes</taxon>
        <taxon>Goodeidae</taxon>
        <taxon>Ilyodon</taxon>
    </lineage>
</organism>
<comment type="caution">
    <text evidence="1">The sequence shown here is derived from an EMBL/GenBank/DDBJ whole genome shotgun (WGS) entry which is preliminary data.</text>
</comment>
<name>A0ABV0TJ17_9TELE</name>
<evidence type="ECO:0000313" key="1">
    <source>
        <dbReference type="EMBL" id="MEQ2232879.1"/>
    </source>
</evidence>